<evidence type="ECO:0000313" key="2">
    <source>
        <dbReference type="EMBL" id="PAE89095.1"/>
    </source>
</evidence>
<keyword evidence="1" id="KW-0479">Metal-binding</keyword>
<comment type="caution">
    <text evidence="2">The sequence shown here is derived from an EMBL/GenBank/DDBJ whole genome shotgun (WGS) entry which is preliminary data.</text>
</comment>
<protein>
    <recommendedName>
        <fullName evidence="4">Lantibiotic biosynthesis protein</fullName>
    </recommendedName>
</protein>
<evidence type="ECO:0000313" key="3">
    <source>
        <dbReference type="Proteomes" id="UP000216207"/>
    </source>
</evidence>
<dbReference type="InterPro" id="IPR033889">
    <property type="entry name" value="LanC"/>
</dbReference>
<accession>A0A268P192</accession>
<dbReference type="InterPro" id="IPR007822">
    <property type="entry name" value="LANC-like"/>
</dbReference>
<reference evidence="2 3" key="1">
    <citation type="submission" date="2017-07" db="EMBL/GenBank/DDBJ databases">
        <title>Isolation and whole genome analysis of endospore-forming bacteria from heroin.</title>
        <authorList>
            <person name="Kalinowski J."/>
            <person name="Ahrens B."/>
            <person name="Al-Dilaimi A."/>
            <person name="Winkler A."/>
            <person name="Wibberg D."/>
            <person name="Schleenbecker U."/>
            <person name="Ruckert C."/>
            <person name="Wolfel R."/>
            <person name="Grass G."/>
        </authorList>
    </citation>
    <scope>NUCLEOTIDE SEQUENCE [LARGE SCALE GENOMIC DNA]</scope>
    <source>
        <strain evidence="2 3">7539</strain>
    </source>
</reference>
<dbReference type="PRINTS" id="PR01950">
    <property type="entry name" value="LANCSUPER"/>
</dbReference>
<dbReference type="EMBL" id="NPCC01000011">
    <property type="protein sequence ID" value="PAE89095.1"/>
    <property type="molecule type" value="Genomic_DNA"/>
</dbReference>
<dbReference type="PRINTS" id="PR01955">
    <property type="entry name" value="LANCFRANKIA"/>
</dbReference>
<dbReference type="SUPFAM" id="SSF158745">
    <property type="entry name" value="LanC-like"/>
    <property type="match status" value="1"/>
</dbReference>
<evidence type="ECO:0000256" key="1">
    <source>
        <dbReference type="PIRSR" id="PIRSR607822-1"/>
    </source>
</evidence>
<dbReference type="AlphaFoldDB" id="A0A268P192"/>
<sequence length="448" mass="50576">MIEKVVDDQEKQETKRIIARLTEKLNDPQKVEEIVMDKNNVTTISKVNPWDPVSLSHGFAGTILFFSELHKMYPEEKWDHVAHNHIVYASNYLKNGVHSISLFGGITGFAFAVFNASENGTRYQNLLAKLDEVIRRVAENEIEEEKQRNGLGALPTFYDVIQGYSGIGRYLLERRKDTPAFNVLIEAILRQFVEMTATITWEEHEVPGWYVTQENQFLEKDKKIYPFGNFNLGLAHGIPGPLSFLSLCLLKGIEIPGQRQAITTIGNWLVRHAKSNSTGAPVWAHRVGVKEAIANKYTVIDEREGWCYGNPGVARSLYLAGKALNDLPYQEMAVKCFHGIKEKTLEELDLQSATFCHGKSGLLQIMVRMKNDLNINDFDKLINQLENGIKEQYRDQHPLGFKDFEIGSRTNELDKAGLLEGAAGVGLALLSRTGDDSDLFWDKAFLIS</sequence>
<feature type="binding site" evidence="1">
    <location>
        <position position="307"/>
    </location>
    <ligand>
        <name>Zn(2+)</name>
        <dbReference type="ChEBI" id="CHEBI:29105"/>
    </ligand>
</feature>
<dbReference type="GO" id="GO:0031179">
    <property type="term" value="P:peptide modification"/>
    <property type="evidence" value="ECO:0007669"/>
    <property type="project" value="InterPro"/>
</dbReference>
<gene>
    <name evidence="2" type="ORF">CHH72_09635</name>
</gene>
<dbReference type="GO" id="GO:0046872">
    <property type="term" value="F:metal ion binding"/>
    <property type="evidence" value="ECO:0007669"/>
    <property type="project" value="UniProtKB-KW"/>
</dbReference>
<dbReference type="Gene3D" id="1.50.10.20">
    <property type="match status" value="1"/>
</dbReference>
<proteinExistence type="predicted"/>
<dbReference type="Proteomes" id="UP000216207">
    <property type="component" value="Unassembled WGS sequence"/>
</dbReference>
<keyword evidence="1" id="KW-0862">Zinc</keyword>
<feature type="binding site" evidence="1">
    <location>
        <position position="356"/>
    </location>
    <ligand>
        <name>Zn(2+)</name>
        <dbReference type="ChEBI" id="CHEBI:29105"/>
    </ligand>
</feature>
<name>A0A268P192_SHOCL</name>
<evidence type="ECO:0008006" key="4">
    <source>
        <dbReference type="Google" id="ProtNLM"/>
    </source>
</evidence>
<dbReference type="CDD" id="cd04793">
    <property type="entry name" value="LanC"/>
    <property type="match status" value="1"/>
</dbReference>
<dbReference type="RefSeq" id="WP_095326499.1">
    <property type="nucleotide sequence ID" value="NZ_NPCC01000011.1"/>
</dbReference>
<dbReference type="SMART" id="SM01260">
    <property type="entry name" value="LANC_like"/>
    <property type="match status" value="1"/>
</dbReference>
<dbReference type="Pfam" id="PF05147">
    <property type="entry name" value="LANC_like"/>
    <property type="match status" value="1"/>
</dbReference>
<feature type="binding site" evidence="1">
    <location>
        <position position="357"/>
    </location>
    <ligand>
        <name>Zn(2+)</name>
        <dbReference type="ChEBI" id="CHEBI:29105"/>
    </ligand>
</feature>
<organism evidence="2 3">
    <name type="scientific">Shouchella clausii</name>
    <name type="common">Alkalihalobacillus clausii</name>
    <dbReference type="NCBI Taxonomy" id="79880"/>
    <lineage>
        <taxon>Bacteria</taxon>
        <taxon>Bacillati</taxon>
        <taxon>Bacillota</taxon>
        <taxon>Bacilli</taxon>
        <taxon>Bacillales</taxon>
        <taxon>Bacillaceae</taxon>
        <taxon>Shouchella</taxon>
    </lineage>
</organism>